<dbReference type="PIRSF" id="PIRSF006054">
    <property type="entry name" value="UCP006054"/>
    <property type="match status" value="1"/>
</dbReference>
<evidence type="ECO:0000259" key="2">
    <source>
        <dbReference type="Pfam" id="PF03313"/>
    </source>
</evidence>
<dbReference type="PANTHER" id="PTHR30501">
    <property type="entry name" value="UPF0597 PROTEIN YHAM"/>
    <property type="match status" value="1"/>
</dbReference>
<dbReference type="InterPro" id="IPR021144">
    <property type="entry name" value="UPF0597"/>
</dbReference>
<dbReference type="PANTHER" id="PTHR30501:SF2">
    <property type="entry name" value="UPF0597 PROTEIN YHAM"/>
    <property type="match status" value="1"/>
</dbReference>
<dbReference type="Proteomes" id="UP000298381">
    <property type="component" value="Unassembled WGS sequence"/>
</dbReference>
<keyword evidence="4" id="KW-1185">Reference proteome</keyword>
<feature type="domain" description="Serine dehydratase-like alpha subunit" evidence="2">
    <location>
        <begin position="164"/>
        <end position="412"/>
    </location>
</feature>
<dbReference type="HAMAP" id="MF_01845">
    <property type="entry name" value="UPF0597"/>
    <property type="match status" value="1"/>
</dbReference>
<accession>A0A4Z0D1Q8</accession>
<proteinExistence type="inferred from homology"/>
<reference evidence="3 4" key="1">
    <citation type="submission" date="2019-03" db="EMBL/GenBank/DDBJ databases">
        <title>Draft genome sequence data and analysis of a Fermenting Bacterium, Soehngenia longevitae strain 1933PT, isolated from petroleum reservoir in Azerbaijan.</title>
        <authorList>
            <person name="Grouzdev D.S."/>
            <person name="Bidzhieva S.K."/>
            <person name="Sokolova D.S."/>
            <person name="Tourova T.P."/>
            <person name="Poltaraus A.B."/>
            <person name="Nazina T.N."/>
        </authorList>
    </citation>
    <scope>NUCLEOTIDE SEQUENCE [LARGE SCALE GENOMIC DNA]</scope>
    <source>
        <strain evidence="3 4">1933P</strain>
    </source>
</reference>
<protein>
    <recommendedName>
        <fullName evidence="1">UPF0597 protein E4100_07700</fullName>
    </recommendedName>
</protein>
<dbReference type="RefSeq" id="WP_135271459.1">
    <property type="nucleotide sequence ID" value="NZ_SRIB01000010.1"/>
</dbReference>
<evidence type="ECO:0000313" key="3">
    <source>
        <dbReference type="EMBL" id="TFZ39691.1"/>
    </source>
</evidence>
<comment type="caution">
    <text evidence="3">The sequence shown here is derived from an EMBL/GenBank/DDBJ whole genome shotgun (WGS) entry which is preliminary data.</text>
</comment>
<dbReference type="InterPro" id="IPR005130">
    <property type="entry name" value="Ser_deHydtase-like_asu"/>
</dbReference>
<dbReference type="Pfam" id="PF03313">
    <property type="entry name" value="SDH_alpha"/>
    <property type="match status" value="1"/>
</dbReference>
<evidence type="ECO:0000256" key="1">
    <source>
        <dbReference type="HAMAP-Rule" id="MF_01845"/>
    </source>
</evidence>
<gene>
    <name evidence="3" type="ORF">E4100_07700</name>
</gene>
<comment type="similarity">
    <text evidence="1">Belongs to the UPF0597 family.</text>
</comment>
<evidence type="ECO:0000313" key="4">
    <source>
        <dbReference type="Proteomes" id="UP000298381"/>
    </source>
</evidence>
<dbReference type="OrthoDB" id="41906at2"/>
<sequence>MEEKLLSILKNQVVKALGCTEPAAVALAVAKAREILAEDIESLEVNVNTNVLKNGMCVGIPFTNEKGLVMACAIAMIHGNSSDGLEVLNNIDDDTLQQARCIVDRDSIKIKVDFEKDFFYIDVRAYSKNNYSQVIIKDNHTNICYESLNGKVIKNESSLENKLDLKNEIKNYDIDDLIYFSRNINIEKIYFIKEGIAVNLNLAQIGASKDLGIGLCKVYIRDADDVYKKAKALTVCASEARMSGYPLSVMSSAGSGNHGLVAIIPLAVIGEVLKKTEEEIIRAITLSHLVTIYVKAHIGTLTPVCGCSVASGLGLSAGLTMLENGNDQKIKASINNTLAGISGMFCDGAKEGCAYKLSISVTAAIEASHLALSGVQIPYDNGILGETVEKSIKNLHKVTSEGMKNVDREILEIMLNKLN</sequence>
<organism evidence="3 4">
    <name type="scientific">Soehngenia longivitae</name>
    <dbReference type="NCBI Taxonomy" id="2562294"/>
    <lineage>
        <taxon>Bacteria</taxon>
        <taxon>Bacillati</taxon>
        <taxon>Bacillota</taxon>
        <taxon>Tissierellia</taxon>
        <taxon>Tissierellales</taxon>
        <taxon>Tissierellaceae</taxon>
        <taxon>Soehngenia</taxon>
    </lineage>
</organism>
<name>A0A4Z0D1Q8_9FIRM</name>
<dbReference type="GO" id="GO:0019450">
    <property type="term" value="P:L-cysteine catabolic process to pyruvate"/>
    <property type="evidence" value="ECO:0007669"/>
    <property type="project" value="TreeGrafter"/>
</dbReference>
<dbReference type="GO" id="GO:0080146">
    <property type="term" value="F:L-cysteine desulfhydrase activity"/>
    <property type="evidence" value="ECO:0007669"/>
    <property type="project" value="TreeGrafter"/>
</dbReference>
<dbReference type="AlphaFoldDB" id="A0A4Z0D1Q8"/>
<dbReference type="EMBL" id="SRIB01000010">
    <property type="protein sequence ID" value="TFZ39691.1"/>
    <property type="molecule type" value="Genomic_DNA"/>
</dbReference>